<dbReference type="PROSITE" id="PS51257">
    <property type="entry name" value="PROKAR_LIPOPROTEIN"/>
    <property type="match status" value="1"/>
</dbReference>
<keyword evidence="2" id="KW-1185">Reference proteome</keyword>
<protein>
    <submittedName>
        <fullName evidence="3">Secreted protein</fullName>
    </submittedName>
</protein>
<dbReference type="Proteomes" id="UP000887569">
    <property type="component" value="Unplaced"/>
</dbReference>
<proteinExistence type="predicted"/>
<keyword evidence="1" id="KW-0732">Signal</keyword>
<feature type="signal peptide" evidence="1">
    <location>
        <begin position="1"/>
        <end position="24"/>
    </location>
</feature>
<accession>A0A915B5J9</accession>
<reference evidence="3" key="1">
    <citation type="submission" date="2022-11" db="UniProtKB">
        <authorList>
            <consortium name="WormBaseParasite"/>
        </authorList>
    </citation>
    <scope>IDENTIFICATION</scope>
</reference>
<organism evidence="2 3">
    <name type="scientific">Parascaris univalens</name>
    <name type="common">Nematode worm</name>
    <dbReference type="NCBI Taxonomy" id="6257"/>
    <lineage>
        <taxon>Eukaryota</taxon>
        <taxon>Metazoa</taxon>
        <taxon>Ecdysozoa</taxon>
        <taxon>Nematoda</taxon>
        <taxon>Chromadorea</taxon>
        <taxon>Rhabditida</taxon>
        <taxon>Spirurina</taxon>
        <taxon>Ascaridomorpha</taxon>
        <taxon>Ascaridoidea</taxon>
        <taxon>Ascarididae</taxon>
        <taxon>Parascaris</taxon>
    </lineage>
</organism>
<evidence type="ECO:0000313" key="2">
    <source>
        <dbReference type="Proteomes" id="UP000887569"/>
    </source>
</evidence>
<evidence type="ECO:0000256" key="1">
    <source>
        <dbReference type="SAM" id="SignalP"/>
    </source>
</evidence>
<feature type="chain" id="PRO_5037340495" evidence="1">
    <location>
        <begin position="25"/>
        <end position="81"/>
    </location>
</feature>
<name>A0A915B5J9_PARUN</name>
<sequence length="81" mass="9382">MALIFCRCFIVSCCHLLSSSCLRATTVPITIVGRNYSIKFKVNIPSMNSTHEFANTQQFLCKQTLQRSVFDVFYYISFWVI</sequence>
<dbReference type="AlphaFoldDB" id="A0A915B5J9"/>
<evidence type="ECO:0000313" key="3">
    <source>
        <dbReference type="WBParaSite" id="PgR027_g116_t01"/>
    </source>
</evidence>
<dbReference type="WBParaSite" id="PgR027_g116_t01">
    <property type="protein sequence ID" value="PgR027_g116_t01"/>
    <property type="gene ID" value="PgR027_g116"/>
</dbReference>